<comment type="caution">
    <text evidence="2">The sequence shown here is derived from an EMBL/GenBank/DDBJ whole genome shotgun (WGS) entry which is preliminary data.</text>
</comment>
<accession>A0A1V4IU41</accession>
<dbReference type="RefSeq" id="WP_079422617.1">
    <property type="nucleotide sequence ID" value="NZ_MZGV01000009.1"/>
</dbReference>
<evidence type="ECO:0000313" key="2">
    <source>
        <dbReference type="EMBL" id="OPJ63413.1"/>
    </source>
</evidence>
<protein>
    <submittedName>
        <fullName evidence="2">Uncharacterized protein</fullName>
    </submittedName>
</protein>
<keyword evidence="3" id="KW-1185">Reference proteome</keyword>
<keyword evidence="1" id="KW-0812">Transmembrane</keyword>
<sequence length="191" mass="23016">MDINKAIKKQKKSEFRFILFMCFIFFVFPILLIILKKFSSFFILYLCVVDFFVIMGIIYKKDSNKLIYSYALGRLRIKQGLFIRRFNIDCDKIVYVHTEKMKDGIRIVMLSKSKFRNENIKWVNKEVLRRHPYLVKEYNRLKKINPDAEYYLISIYRGGAIKYKLLMDIYKTCVKAKYSEAAIDNIKCWMI</sequence>
<proteinExistence type="predicted"/>
<organism evidence="2 3">
    <name type="scientific">Clostridium oryzae</name>
    <dbReference type="NCBI Taxonomy" id="1450648"/>
    <lineage>
        <taxon>Bacteria</taxon>
        <taxon>Bacillati</taxon>
        <taxon>Bacillota</taxon>
        <taxon>Clostridia</taxon>
        <taxon>Eubacteriales</taxon>
        <taxon>Clostridiaceae</taxon>
        <taxon>Clostridium</taxon>
    </lineage>
</organism>
<evidence type="ECO:0000256" key="1">
    <source>
        <dbReference type="SAM" id="Phobius"/>
    </source>
</evidence>
<keyword evidence="1" id="KW-0472">Membrane</keyword>
<dbReference type="AlphaFoldDB" id="A0A1V4IU41"/>
<feature type="transmembrane region" description="Helical" evidence="1">
    <location>
        <begin position="15"/>
        <end position="35"/>
    </location>
</feature>
<evidence type="ECO:0000313" key="3">
    <source>
        <dbReference type="Proteomes" id="UP000190080"/>
    </source>
</evidence>
<dbReference type="Proteomes" id="UP000190080">
    <property type="component" value="Unassembled WGS sequence"/>
</dbReference>
<name>A0A1V4IU41_9CLOT</name>
<feature type="transmembrane region" description="Helical" evidence="1">
    <location>
        <begin position="41"/>
        <end position="59"/>
    </location>
</feature>
<gene>
    <name evidence="2" type="ORF">CLORY_11950</name>
</gene>
<dbReference type="OrthoDB" id="1937989at2"/>
<dbReference type="STRING" id="1450648.CLORY_11950"/>
<reference evidence="2 3" key="1">
    <citation type="submission" date="2017-03" db="EMBL/GenBank/DDBJ databases">
        <title>Genome sequence of Clostridium oryzae DSM 28571.</title>
        <authorList>
            <person name="Poehlein A."/>
            <person name="Daniel R."/>
        </authorList>
    </citation>
    <scope>NUCLEOTIDE SEQUENCE [LARGE SCALE GENOMIC DNA]</scope>
    <source>
        <strain evidence="2 3">DSM 28571</strain>
    </source>
</reference>
<keyword evidence="1" id="KW-1133">Transmembrane helix</keyword>
<dbReference type="EMBL" id="MZGV01000009">
    <property type="protein sequence ID" value="OPJ63413.1"/>
    <property type="molecule type" value="Genomic_DNA"/>
</dbReference>